<dbReference type="Proteomes" id="UP000294545">
    <property type="component" value="Unassembled WGS sequence"/>
</dbReference>
<dbReference type="RefSeq" id="WP_132282441.1">
    <property type="nucleotide sequence ID" value="NZ_SMGQ01000013.1"/>
</dbReference>
<feature type="transmembrane region" description="Helical" evidence="1">
    <location>
        <begin position="35"/>
        <end position="59"/>
    </location>
</feature>
<sequence>MNEQSATSLLEQWEQIEQERITEQSIKHSQKVYKVHIPIVFVVTVGLLVGLGIFVGAPLQQIMKVHLIAGLVLSSFTALILVGIFNKKNLIKMVTKQLKKEINTLEPEEEKMDFAKDMLENGEYNVYSYTQNINDLRVLFGGRFILQKGAGYYVLIDTQKVERISIQQDALDRSNLKDIHFYYASSSKMPKFLKNNRKSIRFYKSTDRDEVLKRIQDTYNLSMIEK</sequence>
<evidence type="ECO:0000313" key="2">
    <source>
        <dbReference type="EMBL" id="TCK92572.1"/>
    </source>
</evidence>
<proteinExistence type="predicted"/>
<keyword evidence="3" id="KW-1185">Reference proteome</keyword>
<name>A0A4R1ML50_9FIRM</name>
<evidence type="ECO:0000313" key="3">
    <source>
        <dbReference type="Proteomes" id="UP000294545"/>
    </source>
</evidence>
<evidence type="ECO:0000256" key="1">
    <source>
        <dbReference type="SAM" id="Phobius"/>
    </source>
</evidence>
<organism evidence="2 3">
    <name type="scientific">Natranaerovirga hydrolytica</name>
    <dbReference type="NCBI Taxonomy" id="680378"/>
    <lineage>
        <taxon>Bacteria</taxon>
        <taxon>Bacillati</taxon>
        <taxon>Bacillota</taxon>
        <taxon>Clostridia</taxon>
        <taxon>Lachnospirales</taxon>
        <taxon>Natranaerovirgaceae</taxon>
        <taxon>Natranaerovirga</taxon>
    </lineage>
</organism>
<accession>A0A4R1ML50</accession>
<reference evidence="2 3" key="1">
    <citation type="submission" date="2019-03" db="EMBL/GenBank/DDBJ databases">
        <title>Genomic Encyclopedia of Type Strains, Phase IV (KMG-IV): sequencing the most valuable type-strain genomes for metagenomic binning, comparative biology and taxonomic classification.</title>
        <authorList>
            <person name="Goeker M."/>
        </authorList>
    </citation>
    <scope>NUCLEOTIDE SEQUENCE [LARGE SCALE GENOMIC DNA]</scope>
    <source>
        <strain evidence="2 3">DSM 24176</strain>
    </source>
</reference>
<gene>
    <name evidence="2" type="ORF">EDC19_1721</name>
</gene>
<comment type="caution">
    <text evidence="2">The sequence shown here is derived from an EMBL/GenBank/DDBJ whole genome shotgun (WGS) entry which is preliminary data.</text>
</comment>
<feature type="transmembrane region" description="Helical" evidence="1">
    <location>
        <begin position="65"/>
        <end position="86"/>
    </location>
</feature>
<dbReference type="AlphaFoldDB" id="A0A4R1ML50"/>
<keyword evidence="1" id="KW-0812">Transmembrane</keyword>
<keyword evidence="1" id="KW-1133">Transmembrane helix</keyword>
<dbReference type="OrthoDB" id="9836173at2"/>
<protein>
    <submittedName>
        <fullName evidence="2">Uncharacterized protein</fullName>
    </submittedName>
</protein>
<dbReference type="EMBL" id="SMGQ01000013">
    <property type="protein sequence ID" value="TCK92572.1"/>
    <property type="molecule type" value="Genomic_DNA"/>
</dbReference>
<keyword evidence="1" id="KW-0472">Membrane</keyword>